<dbReference type="EMBL" id="FQUL01000001">
    <property type="protein sequence ID" value="SHE27040.1"/>
    <property type="molecule type" value="Genomic_DNA"/>
</dbReference>
<organism evidence="1 2">
    <name type="scientific">Ferrithrix thermotolerans DSM 19514</name>
    <dbReference type="NCBI Taxonomy" id="1121881"/>
    <lineage>
        <taxon>Bacteria</taxon>
        <taxon>Bacillati</taxon>
        <taxon>Actinomycetota</taxon>
        <taxon>Acidimicrobiia</taxon>
        <taxon>Acidimicrobiales</taxon>
        <taxon>Acidimicrobiaceae</taxon>
        <taxon>Ferrithrix</taxon>
    </lineage>
</organism>
<name>A0A1M4S4H4_9ACTN</name>
<evidence type="ECO:0000313" key="1">
    <source>
        <dbReference type="EMBL" id="SHE27040.1"/>
    </source>
</evidence>
<dbReference type="Proteomes" id="UP000184295">
    <property type="component" value="Unassembled WGS sequence"/>
</dbReference>
<dbReference type="AlphaFoldDB" id="A0A1M4S4H4"/>
<dbReference type="Gene3D" id="2.130.10.10">
    <property type="entry name" value="YVTN repeat-like/Quinoprotein amine dehydrogenase"/>
    <property type="match status" value="1"/>
</dbReference>
<gene>
    <name evidence="1" type="ORF">SAMN02745225_00003</name>
</gene>
<dbReference type="SUPFAM" id="SSF63829">
    <property type="entry name" value="Calcium-dependent phosphotriesterase"/>
    <property type="match status" value="1"/>
</dbReference>
<dbReference type="InterPro" id="IPR015943">
    <property type="entry name" value="WD40/YVTN_repeat-like_dom_sf"/>
</dbReference>
<protein>
    <recommendedName>
        <fullName evidence="3">Lactonase, 7-bladed beta-propeller</fullName>
    </recommendedName>
</protein>
<accession>A0A1M4S4H4</accession>
<proteinExistence type="predicted"/>
<sequence>MLAYFDSESSLFTGPVNLNNSPSLANARIVADDSSVYVFTVAEYAALGGSKESPAPYPMTHIWAYDFGAQSPKYQVATSTYWPVNMEPIVVNSNGTVARLVAPDTIESYTTTNGSSSLDTIAFLTGSSAKPTPTTMQRQSSGKLLLVRAGLGRATLVDPTSNFTPSWEITFERPKYYNAGIPTKGVLSVDGSKFYVLGSQSVGGIAAFDVSTGQMVEAASDGTHFSGLALNQSGQLIAYSPDSQAVSLYNPQLAYLGKEVIDIYVSEFY</sequence>
<evidence type="ECO:0008006" key="3">
    <source>
        <dbReference type="Google" id="ProtNLM"/>
    </source>
</evidence>
<reference evidence="2" key="1">
    <citation type="submission" date="2016-11" db="EMBL/GenBank/DDBJ databases">
        <authorList>
            <person name="Varghese N."/>
            <person name="Submissions S."/>
        </authorList>
    </citation>
    <scope>NUCLEOTIDE SEQUENCE [LARGE SCALE GENOMIC DNA]</scope>
    <source>
        <strain evidence="2">DSM 19514</strain>
    </source>
</reference>
<keyword evidence="2" id="KW-1185">Reference proteome</keyword>
<dbReference type="STRING" id="1121881.SAMN02745225_00003"/>
<evidence type="ECO:0000313" key="2">
    <source>
        <dbReference type="Proteomes" id="UP000184295"/>
    </source>
</evidence>